<dbReference type="Gene3D" id="2.40.30.180">
    <property type="entry name" value="Ubiquitin-activating enzyme E1, FCCH domain"/>
    <property type="match status" value="1"/>
</dbReference>
<dbReference type="EMBL" id="LR796284">
    <property type="protein sequence ID" value="CAB4134015.1"/>
    <property type="molecule type" value="Genomic_DNA"/>
</dbReference>
<dbReference type="InterPro" id="IPR042302">
    <property type="entry name" value="E1_FCCH_sf"/>
</dbReference>
<organism evidence="1">
    <name type="scientific">uncultured Caudovirales phage</name>
    <dbReference type="NCBI Taxonomy" id="2100421"/>
    <lineage>
        <taxon>Viruses</taxon>
        <taxon>Duplodnaviria</taxon>
        <taxon>Heunggongvirae</taxon>
        <taxon>Uroviricota</taxon>
        <taxon>Caudoviricetes</taxon>
        <taxon>Peduoviridae</taxon>
        <taxon>Maltschvirus</taxon>
        <taxon>Maltschvirus maltsch</taxon>
    </lineage>
</organism>
<protein>
    <submittedName>
        <fullName evidence="1">Uncharacterized protein</fullName>
    </submittedName>
</protein>
<proteinExistence type="predicted"/>
<name>A0A6J5LIL1_9CAUD</name>
<sequence length="196" mass="20875">MSTPVTTNFKMYQGSTFKEVIRWESSNLVFKTITGITKAAPVVITAPAHGVPKGWRILTTDISGTKELNDASNYKNVTDVTTDTLVMGEINGASYTAYTTGGIVTYYAPVNLAGYTARMQIREKIDSTTTLFDLTTSNGGIVIDTANSTITITISATSTALATFSSGVYSLEMVDGAGNVTTLLTGKITLVKEVTR</sequence>
<evidence type="ECO:0000313" key="1">
    <source>
        <dbReference type="EMBL" id="CAB4134015.1"/>
    </source>
</evidence>
<accession>A0A6J5LIL1</accession>
<reference evidence="1" key="1">
    <citation type="submission" date="2020-04" db="EMBL/GenBank/DDBJ databases">
        <authorList>
            <person name="Chiriac C."/>
            <person name="Salcher M."/>
            <person name="Ghai R."/>
            <person name="Kavagutti S V."/>
        </authorList>
    </citation>
    <scope>NUCLEOTIDE SEQUENCE</scope>
</reference>
<gene>
    <name evidence="1" type="ORF">UFOVP273_3</name>
</gene>